<dbReference type="RefSeq" id="WP_002685110.1">
    <property type="nucleotide sequence ID" value="NZ_CM001795.1"/>
</dbReference>
<accession>A0A0E2E2A9</accession>
<evidence type="ECO:0000313" key="1">
    <source>
        <dbReference type="EMBL" id="EMB31470.1"/>
    </source>
</evidence>
<gene>
    <name evidence="1" type="ORF">HMPREF9726_01850</name>
</gene>
<dbReference type="Proteomes" id="UP000011705">
    <property type="component" value="Chromosome"/>
</dbReference>
<proteinExistence type="predicted"/>
<dbReference type="Pfam" id="PF02565">
    <property type="entry name" value="RecO_C"/>
    <property type="match status" value="1"/>
</dbReference>
<dbReference type="HOGENOM" id="CLU_090345_0_0_12"/>
<dbReference type="EMBL" id="AGDV01000020">
    <property type="protein sequence ID" value="EMB31470.1"/>
    <property type="molecule type" value="Genomic_DNA"/>
</dbReference>
<dbReference type="SUPFAM" id="SSF57863">
    <property type="entry name" value="ArfGap/RecO-like zinc finger"/>
    <property type="match status" value="1"/>
</dbReference>
<organism evidence="1">
    <name type="scientific">Treponema denticola H-22</name>
    <dbReference type="NCBI Taxonomy" id="999432"/>
    <lineage>
        <taxon>Bacteria</taxon>
        <taxon>Pseudomonadati</taxon>
        <taxon>Spirochaetota</taxon>
        <taxon>Spirochaetia</taxon>
        <taxon>Spirochaetales</taxon>
        <taxon>Treponemataceae</taxon>
        <taxon>Treponema</taxon>
    </lineage>
</organism>
<dbReference type="InterPro" id="IPR037278">
    <property type="entry name" value="ARFGAP/RecO"/>
</dbReference>
<dbReference type="InterPro" id="IPR042242">
    <property type="entry name" value="RecO_C"/>
</dbReference>
<dbReference type="GO" id="GO:0006310">
    <property type="term" value="P:DNA recombination"/>
    <property type="evidence" value="ECO:0007669"/>
    <property type="project" value="InterPro"/>
</dbReference>
<comment type="caution">
    <text evidence="1">The sequence shown here is derived from an EMBL/GenBank/DDBJ whole genome shotgun (WGS) entry which is preliminary data.</text>
</comment>
<sequence>MANRSWSSEALVLSLKTFGEGHRNALLLLPDTEHSCKLVDAAIFGGPKSKLRSMVIPYHSGEVWIYSNPIKNSNKISDFKVSDYRIGLSDNLTRIWCAAFAAELAVKLKGNIDWQIINSFLTGIAVSSESECRTALLRFLWRVISLSGLAPDMEHCCRCGIRISSNIPETDCLNKGITESSYAHGEKNFYFVPHEDSCVCSSCLDKHEPAFSLSGESLLYLFAVQNLIPKISRGLNLSDQAYAELKDFLFYLIRLAAGSNFKTLESCDFLL</sequence>
<protein>
    <recommendedName>
        <fullName evidence="2">DNA repair protein RecO</fullName>
    </recommendedName>
</protein>
<evidence type="ECO:0008006" key="2">
    <source>
        <dbReference type="Google" id="ProtNLM"/>
    </source>
</evidence>
<dbReference type="Gene3D" id="1.20.1440.120">
    <property type="entry name" value="Recombination protein O, C-terminal domain"/>
    <property type="match status" value="1"/>
</dbReference>
<dbReference type="GO" id="GO:0006281">
    <property type="term" value="P:DNA repair"/>
    <property type="evidence" value="ECO:0007669"/>
    <property type="project" value="InterPro"/>
</dbReference>
<dbReference type="PATRIC" id="fig|999432.5.peg.1919"/>
<dbReference type="AlphaFoldDB" id="A0A0E2E2A9"/>
<reference evidence="1" key="1">
    <citation type="submission" date="2012-01" db="EMBL/GenBank/DDBJ databases">
        <title>The Genome Sequence of Treponema denticola H-22.</title>
        <authorList>
            <consortium name="The Broad Institute Genome Sequencing Platform"/>
            <person name="Earl A."/>
            <person name="Ward D."/>
            <person name="Feldgarden M."/>
            <person name="Gevers D."/>
            <person name="Blanton J.M."/>
            <person name="Fenno C.J."/>
            <person name="Baranova O.V."/>
            <person name="Mathney J."/>
            <person name="Dewhirst F.E."/>
            <person name="Izard J."/>
            <person name="Young S.K."/>
            <person name="Zeng Q."/>
            <person name="Gargeya S."/>
            <person name="Fitzgerald M."/>
            <person name="Haas B."/>
            <person name="Abouelleil A."/>
            <person name="Alvarado L."/>
            <person name="Arachchi H.M."/>
            <person name="Berlin A."/>
            <person name="Chapman S.B."/>
            <person name="Gearin G."/>
            <person name="Goldberg J."/>
            <person name="Griggs A."/>
            <person name="Gujja S."/>
            <person name="Hansen M."/>
            <person name="Heiman D."/>
            <person name="Howarth C."/>
            <person name="Larimer J."/>
            <person name="Lui A."/>
            <person name="MacDonald P.J.P."/>
            <person name="McCowen C."/>
            <person name="Montmayeur A."/>
            <person name="Murphy C."/>
            <person name="Neiman D."/>
            <person name="Pearson M."/>
            <person name="Priest M."/>
            <person name="Roberts A."/>
            <person name="Saif S."/>
            <person name="Shea T."/>
            <person name="Sisk P."/>
            <person name="Stolte C."/>
            <person name="Sykes S."/>
            <person name="Wortman J."/>
            <person name="Nusbaum C."/>
            <person name="Birren B."/>
        </authorList>
    </citation>
    <scope>NUCLEOTIDE SEQUENCE [LARGE SCALE GENOMIC DNA]</scope>
    <source>
        <strain evidence="1">H-22</strain>
    </source>
</reference>
<dbReference type="InterPro" id="IPR003717">
    <property type="entry name" value="RecO"/>
</dbReference>
<name>A0A0E2E2A9_TREDN</name>